<organism evidence="2 3">
    <name type="scientific">Rhodotorula paludigena</name>
    <dbReference type="NCBI Taxonomy" id="86838"/>
    <lineage>
        <taxon>Eukaryota</taxon>
        <taxon>Fungi</taxon>
        <taxon>Dikarya</taxon>
        <taxon>Basidiomycota</taxon>
        <taxon>Pucciniomycotina</taxon>
        <taxon>Microbotryomycetes</taxon>
        <taxon>Sporidiobolales</taxon>
        <taxon>Sporidiobolaceae</taxon>
        <taxon>Rhodotorula</taxon>
    </lineage>
</organism>
<sequence>MPRPARKSVSTVSYADAASDSSDGEARTSSRTANTSKNSKNGTKPRQSTGRDAGEVTDGRMLQDSGDTRLDSSSSDESSDEDDYEATVKRKKRKTGFLPQVPQGQCLKKDFSDLHPMTKRCAVASYFRAGRLTWTTTTRSAYIPDLHLLSARLSTLQALDDADPSLNPSLAAAALAASSARARKAKESKPRGMDPEKLVEGSRVEEFVKRREEALRLVVEVGAGRGDFDEVTA</sequence>
<keyword evidence="3" id="KW-1185">Reference proteome</keyword>
<dbReference type="AlphaFoldDB" id="A0AAV5GBR8"/>
<protein>
    <submittedName>
        <fullName evidence="2">Uncharacterized protein</fullName>
    </submittedName>
</protein>
<dbReference type="EMBL" id="BQKY01000002">
    <property type="protein sequence ID" value="GJN87738.1"/>
    <property type="molecule type" value="Genomic_DNA"/>
</dbReference>
<comment type="caution">
    <text evidence="2">The sequence shown here is derived from an EMBL/GenBank/DDBJ whole genome shotgun (WGS) entry which is preliminary data.</text>
</comment>
<evidence type="ECO:0000313" key="3">
    <source>
        <dbReference type="Proteomes" id="UP001342314"/>
    </source>
</evidence>
<accession>A0AAV5GBR8</accession>
<evidence type="ECO:0000256" key="1">
    <source>
        <dbReference type="SAM" id="MobiDB-lite"/>
    </source>
</evidence>
<dbReference type="Proteomes" id="UP001342314">
    <property type="component" value="Unassembled WGS sequence"/>
</dbReference>
<reference evidence="2 3" key="1">
    <citation type="submission" date="2021-12" db="EMBL/GenBank/DDBJ databases">
        <title>High titer production of polyol ester of fatty acids by Rhodotorula paludigena BS15 towards product separation-free biomass refinery.</title>
        <authorList>
            <person name="Mano J."/>
            <person name="Ono H."/>
            <person name="Tanaka T."/>
            <person name="Naito K."/>
            <person name="Sushida H."/>
            <person name="Ike M."/>
            <person name="Tokuyasu K."/>
            <person name="Kitaoka M."/>
        </authorList>
    </citation>
    <scope>NUCLEOTIDE SEQUENCE [LARGE SCALE GENOMIC DNA]</scope>
    <source>
        <strain evidence="2 3">BS15</strain>
    </source>
</reference>
<evidence type="ECO:0000313" key="2">
    <source>
        <dbReference type="EMBL" id="GJN87738.1"/>
    </source>
</evidence>
<feature type="region of interest" description="Disordered" evidence="1">
    <location>
        <begin position="1"/>
        <end position="96"/>
    </location>
</feature>
<proteinExistence type="predicted"/>
<name>A0AAV5GBR8_9BASI</name>
<gene>
    <name evidence="2" type="ORF">Rhopal_000693-T1</name>
</gene>
<feature type="compositionally biased region" description="Polar residues" evidence="1">
    <location>
        <begin position="27"/>
        <end position="50"/>
    </location>
</feature>